<dbReference type="AlphaFoldDB" id="A0A8X6YKF2"/>
<name>A0A8X6YKF2_9ARAC</name>
<comment type="caution">
    <text evidence="1">The sequence shown here is derived from an EMBL/GenBank/DDBJ whole genome shotgun (WGS) entry which is preliminary data.</text>
</comment>
<dbReference type="EMBL" id="BMAV01020822">
    <property type="protein sequence ID" value="GFY74561.1"/>
    <property type="molecule type" value="Genomic_DNA"/>
</dbReference>
<organism evidence="1 2">
    <name type="scientific">Trichonephila inaurata madagascariensis</name>
    <dbReference type="NCBI Taxonomy" id="2747483"/>
    <lineage>
        <taxon>Eukaryota</taxon>
        <taxon>Metazoa</taxon>
        <taxon>Ecdysozoa</taxon>
        <taxon>Arthropoda</taxon>
        <taxon>Chelicerata</taxon>
        <taxon>Arachnida</taxon>
        <taxon>Araneae</taxon>
        <taxon>Araneomorphae</taxon>
        <taxon>Entelegynae</taxon>
        <taxon>Araneoidea</taxon>
        <taxon>Nephilidae</taxon>
        <taxon>Trichonephila</taxon>
        <taxon>Trichonephila inaurata</taxon>
    </lineage>
</organism>
<gene>
    <name evidence="1" type="ORF">TNIN_154361</name>
</gene>
<dbReference type="Proteomes" id="UP000886998">
    <property type="component" value="Unassembled WGS sequence"/>
</dbReference>
<evidence type="ECO:0000313" key="2">
    <source>
        <dbReference type="Proteomes" id="UP000886998"/>
    </source>
</evidence>
<proteinExistence type="predicted"/>
<dbReference type="OrthoDB" id="10449493at2759"/>
<feature type="non-terminal residue" evidence="1">
    <location>
        <position position="1"/>
    </location>
</feature>
<accession>A0A8X6YKF2</accession>
<evidence type="ECO:0000313" key="1">
    <source>
        <dbReference type="EMBL" id="GFY74561.1"/>
    </source>
</evidence>
<sequence>VSNIRQSAKSKNNVVESALFLETKASRPRISHQFSLDHFSSPSDSNNPSVILPIFPMPFADP</sequence>
<keyword evidence="2" id="KW-1185">Reference proteome</keyword>
<protein>
    <submittedName>
        <fullName evidence="1">Uncharacterized protein</fullName>
    </submittedName>
</protein>
<reference evidence="1" key="1">
    <citation type="submission" date="2020-08" db="EMBL/GenBank/DDBJ databases">
        <title>Multicomponent nature underlies the extraordinary mechanical properties of spider dragline silk.</title>
        <authorList>
            <person name="Kono N."/>
            <person name="Nakamura H."/>
            <person name="Mori M."/>
            <person name="Yoshida Y."/>
            <person name="Ohtoshi R."/>
            <person name="Malay A.D."/>
            <person name="Moran D.A.P."/>
            <person name="Tomita M."/>
            <person name="Numata K."/>
            <person name="Arakawa K."/>
        </authorList>
    </citation>
    <scope>NUCLEOTIDE SEQUENCE</scope>
</reference>